<dbReference type="SUPFAM" id="SSF143865">
    <property type="entry name" value="CorA soluble domain-like"/>
    <property type="match status" value="1"/>
</dbReference>
<evidence type="ECO:0000256" key="6">
    <source>
        <dbReference type="ARBA" id="ARBA00022842"/>
    </source>
</evidence>
<evidence type="ECO:0000256" key="2">
    <source>
        <dbReference type="ARBA" id="ARBA00009765"/>
    </source>
</evidence>
<dbReference type="InterPro" id="IPR002523">
    <property type="entry name" value="MgTranspt_CorA/ZnTranspt_ZntB"/>
</dbReference>
<evidence type="ECO:0000313" key="13">
    <source>
        <dbReference type="EMBL" id="OXG05345.1"/>
    </source>
</evidence>
<keyword evidence="5 12" id="KW-0812">Transmembrane</keyword>
<evidence type="ECO:0000256" key="4">
    <source>
        <dbReference type="ARBA" id="ARBA00022475"/>
    </source>
</evidence>
<dbReference type="GO" id="GO:0015087">
    <property type="term" value="F:cobalt ion transmembrane transporter activity"/>
    <property type="evidence" value="ECO:0007669"/>
    <property type="project" value="TreeGrafter"/>
</dbReference>
<dbReference type="FunFam" id="1.20.58.340:FF:000004">
    <property type="entry name" value="Magnesium transport protein CorA"/>
    <property type="match status" value="1"/>
</dbReference>
<dbReference type="InterPro" id="IPR045863">
    <property type="entry name" value="CorA_TM1_TM2"/>
</dbReference>
<dbReference type="AlphaFoldDB" id="A0A227P8J3"/>
<sequence>MTIELLDKNKNIIKLKSISEIPEDLSTINSVQIINYNIEDIAAFEKLFGIDTAILHNSGDIEISSHYLEKESQLAFNFSFPYLTSHSKIEEVIVSFILTETIMFSFMDINFEKFIPENKKQEHFDKIKNLPFTLDIFLLMMIGVVPDYFADLTEIISKNIKTIYSSLQKENDFSEHGLNEITALKFNNLLVKESLNEFRRILHLLRKSTKLSLETKETILLELSDLTVINEYVQNNFERLDDLKDYISTKIDLEQNRIFKTLTIITMCISLPMLVAGIYGMNFKNMPELEWEYGYFYAIVLIIICFTAPLIWFKRKKWLN</sequence>
<evidence type="ECO:0000256" key="1">
    <source>
        <dbReference type="ARBA" id="ARBA00004651"/>
    </source>
</evidence>
<name>A0A227P8J3_9FLAO</name>
<comment type="similarity">
    <text evidence="2">Belongs to the CorA metal ion transporter (MIT) (TC 1.A.35) family.</text>
</comment>
<evidence type="ECO:0008006" key="15">
    <source>
        <dbReference type="Google" id="ProtNLM"/>
    </source>
</evidence>
<evidence type="ECO:0000256" key="11">
    <source>
        <dbReference type="ARBA" id="ARBA00045497"/>
    </source>
</evidence>
<keyword evidence="7 12" id="KW-1133">Transmembrane helix</keyword>
<evidence type="ECO:0000256" key="8">
    <source>
        <dbReference type="ARBA" id="ARBA00023065"/>
    </source>
</evidence>
<organism evidence="13 14">
    <name type="scientific">Flavobacterium araucananum</name>
    <dbReference type="NCBI Taxonomy" id="946678"/>
    <lineage>
        <taxon>Bacteria</taxon>
        <taxon>Pseudomonadati</taxon>
        <taxon>Bacteroidota</taxon>
        <taxon>Flavobacteriia</taxon>
        <taxon>Flavobacteriales</taxon>
        <taxon>Flavobacteriaceae</taxon>
        <taxon>Flavobacterium</taxon>
    </lineage>
</organism>
<dbReference type="Proteomes" id="UP000214684">
    <property type="component" value="Unassembled WGS sequence"/>
</dbReference>
<comment type="function">
    <text evidence="11">Mediates influx of magnesium ions. Alternates between open and closed states. Activated by low cytoplasmic Mg(2+) levels. Inactive when cytoplasmic Mg(2+) levels are high.</text>
</comment>
<dbReference type="GO" id="GO:0015095">
    <property type="term" value="F:magnesium ion transmembrane transporter activity"/>
    <property type="evidence" value="ECO:0007669"/>
    <property type="project" value="TreeGrafter"/>
</dbReference>
<dbReference type="PANTHER" id="PTHR46494:SF1">
    <property type="entry name" value="CORA FAMILY METAL ION TRANSPORTER (EUROFUNG)"/>
    <property type="match status" value="1"/>
</dbReference>
<comment type="catalytic activity">
    <reaction evidence="10">
        <text>Mg(2+)(in) = Mg(2+)(out)</text>
        <dbReference type="Rhea" id="RHEA:29827"/>
        <dbReference type="ChEBI" id="CHEBI:18420"/>
    </reaction>
</comment>
<comment type="subcellular location">
    <subcellularLocation>
        <location evidence="1">Cell membrane</location>
        <topology evidence="1">Multi-pass membrane protein</topology>
    </subcellularLocation>
</comment>
<evidence type="ECO:0000256" key="12">
    <source>
        <dbReference type="SAM" id="Phobius"/>
    </source>
</evidence>
<evidence type="ECO:0000256" key="3">
    <source>
        <dbReference type="ARBA" id="ARBA00022448"/>
    </source>
</evidence>
<accession>A0A227P8J3</accession>
<dbReference type="SUPFAM" id="SSF144083">
    <property type="entry name" value="Magnesium transport protein CorA, transmembrane region"/>
    <property type="match status" value="1"/>
</dbReference>
<protein>
    <recommendedName>
        <fullName evidence="15">Magnesium and cobalt transport protein</fullName>
    </recommendedName>
</protein>
<feature type="transmembrane region" description="Helical" evidence="12">
    <location>
        <begin position="258"/>
        <end position="281"/>
    </location>
</feature>
<dbReference type="OrthoDB" id="9803416at2"/>
<feature type="transmembrane region" description="Helical" evidence="12">
    <location>
        <begin position="293"/>
        <end position="313"/>
    </location>
</feature>
<comment type="caution">
    <text evidence="13">The sequence shown here is derived from an EMBL/GenBank/DDBJ whole genome shotgun (WGS) entry which is preliminary data.</text>
</comment>
<keyword evidence="8" id="KW-0406">Ion transport</keyword>
<evidence type="ECO:0000256" key="10">
    <source>
        <dbReference type="ARBA" id="ARBA00034269"/>
    </source>
</evidence>
<evidence type="ECO:0000256" key="9">
    <source>
        <dbReference type="ARBA" id="ARBA00023136"/>
    </source>
</evidence>
<dbReference type="PANTHER" id="PTHR46494">
    <property type="entry name" value="CORA FAMILY METAL ION TRANSPORTER (EUROFUNG)"/>
    <property type="match status" value="1"/>
</dbReference>
<dbReference type="RefSeq" id="WP_089480015.1">
    <property type="nucleotide sequence ID" value="NZ_MUGS01000022.1"/>
</dbReference>
<dbReference type="InterPro" id="IPR045861">
    <property type="entry name" value="CorA_cytoplasmic_dom"/>
</dbReference>
<evidence type="ECO:0000256" key="7">
    <source>
        <dbReference type="ARBA" id="ARBA00022989"/>
    </source>
</evidence>
<keyword evidence="4" id="KW-1003">Cell membrane</keyword>
<evidence type="ECO:0000313" key="14">
    <source>
        <dbReference type="Proteomes" id="UP000214684"/>
    </source>
</evidence>
<dbReference type="GO" id="GO:0005886">
    <property type="term" value="C:plasma membrane"/>
    <property type="evidence" value="ECO:0007669"/>
    <property type="project" value="UniProtKB-SubCell"/>
</dbReference>
<dbReference type="EMBL" id="MUGS01000022">
    <property type="protein sequence ID" value="OXG05345.1"/>
    <property type="molecule type" value="Genomic_DNA"/>
</dbReference>
<keyword evidence="9 12" id="KW-0472">Membrane</keyword>
<gene>
    <name evidence="13" type="ORF">B0A64_13310</name>
</gene>
<dbReference type="GO" id="GO:0000287">
    <property type="term" value="F:magnesium ion binding"/>
    <property type="evidence" value="ECO:0007669"/>
    <property type="project" value="TreeGrafter"/>
</dbReference>
<keyword evidence="14" id="KW-1185">Reference proteome</keyword>
<evidence type="ECO:0000256" key="5">
    <source>
        <dbReference type="ARBA" id="ARBA00022692"/>
    </source>
</evidence>
<dbReference type="Pfam" id="PF01544">
    <property type="entry name" value="CorA"/>
    <property type="match status" value="1"/>
</dbReference>
<reference evidence="13 14" key="1">
    <citation type="submission" date="2016-11" db="EMBL/GenBank/DDBJ databases">
        <title>Whole genomes of Flavobacteriaceae.</title>
        <authorList>
            <person name="Stine C."/>
            <person name="Li C."/>
            <person name="Tadesse D."/>
        </authorList>
    </citation>
    <scope>NUCLEOTIDE SEQUENCE [LARGE SCALE GENOMIC DNA]</scope>
    <source>
        <strain evidence="13 14">DSM 24704</strain>
    </source>
</reference>
<keyword evidence="6" id="KW-0460">Magnesium</keyword>
<dbReference type="GO" id="GO:0050897">
    <property type="term" value="F:cobalt ion binding"/>
    <property type="evidence" value="ECO:0007669"/>
    <property type="project" value="TreeGrafter"/>
</dbReference>
<proteinExistence type="inferred from homology"/>
<dbReference type="Gene3D" id="1.20.58.340">
    <property type="entry name" value="Magnesium transport protein CorA, transmembrane region"/>
    <property type="match status" value="1"/>
</dbReference>
<keyword evidence="3" id="KW-0813">Transport</keyword>